<evidence type="ECO:0000313" key="2">
    <source>
        <dbReference type="Proteomes" id="UP000501690"/>
    </source>
</evidence>
<evidence type="ECO:0000313" key="1">
    <source>
        <dbReference type="EMBL" id="QCE06934.1"/>
    </source>
</evidence>
<accession>A0A4D6N238</accession>
<reference evidence="1 2" key="1">
    <citation type="submission" date="2019-04" db="EMBL/GenBank/DDBJ databases">
        <title>An improved genome assembly and genetic linkage map for asparagus bean, Vigna unguiculata ssp. sesquipedialis.</title>
        <authorList>
            <person name="Xia Q."/>
            <person name="Zhang R."/>
            <person name="Dong Y."/>
        </authorList>
    </citation>
    <scope>NUCLEOTIDE SEQUENCE [LARGE SCALE GENOMIC DNA]</scope>
    <source>
        <tissue evidence="1">Leaf</tissue>
    </source>
</reference>
<organism evidence="1 2">
    <name type="scientific">Vigna unguiculata</name>
    <name type="common">Cowpea</name>
    <dbReference type="NCBI Taxonomy" id="3917"/>
    <lineage>
        <taxon>Eukaryota</taxon>
        <taxon>Viridiplantae</taxon>
        <taxon>Streptophyta</taxon>
        <taxon>Embryophyta</taxon>
        <taxon>Tracheophyta</taxon>
        <taxon>Spermatophyta</taxon>
        <taxon>Magnoliopsida</taxon>
        <taxon>eudicotyledons</taxon>
        <taxon>Gunneridae</taxon>
        <taxon>Pentapetalae</taxon>
        <taxon>rosids</taxon>
        <taxon>fabids</taxon>
        <taxon>Fabales</taxon>
        <taxon>Fabaceae</taxon>
        <taxon>Papilionoideae</taxon>
        <taxon>50 kb inversion clade</taxon>
        <taxon>NPAAA clade</taxon>
        <taxon>indigoferoid/millettioid clade</taxon>
        <taxon>Phaseoleae</taxon>
        <taxon>Vigna</taxon>
    </lineage>
</organism>
<proteinExistence type="predicted"/>
<name>A0A4D6N238_VIGUN</name>
<dbReference type="EMBL" id="CP039353">
    <property type="protein sequence ID" value="QCE06934.1"/>
    <property type="molecule type" value="Genomic_DNA"/>
</dbReference>
<protein>
    <submittedName>
        <fullName evidence="1">Uncharacterized protein</fullName>
    </submittedName>
</protein>
<dbReference type="Proteomes" id="UP000501690">
    <property type="component" value="Linkage Group LG9"/>
</dbReference>
<gene>
    <name evidence="1" type="ORF">DEO72_LG9g1948</name>
</gene>
<sequence length="155" mass="17665">MWKRGRRQEVGFAIIKVYKSGNWKHEIQGSSWVQENSGFCLEHDEPPSGQYAPLGDNVAEEATLGDSAEGSVLFWIAFFVFVMLGLDQEMLDYVMSGVVASGEVRSCWITCVGLRVGRSVELDYEREWSKRQDHERAAFLGLWLRMVSLELWLGI</sequence>
<keyword evidence="2" id="KW-1185">Reference proteome</keyword>
<dbReference type="AlphaFoldDB" id="A0A4D6N238"/>